<accession>A0A8X8KEA2</accession>
<dbReference type="Proteomes" id="UP000887320">
    <property type="component" value="Unassembled WGS sequence"/>
</dbReference>
<evidence type="ECO:0000313" key="3">
    <source>
        <dbReference type="Proteomes" id="UP000887320"/>
    </source>
</evidence>
<dbReference type="EMBL" id="JAHWXT010000001">
    <property type="protein sequence ID" value="MCF0263615.1"/>
    <property type="molecule type" value="Genomic_DNA"/>
</dbReference>
<dbReference type="RefSeq" id="WP_234622756.1">
    <property type="nucleotide sequence ID" value="NZ_JAHWXT010000001.1"/>
</dbReference>
<gene>
    <name evidence="2" type="ORF">KW868_03925</name>
</gene>
<sequence length="164" mass="17601">MHKYLSALVGLLLALDSSANSYVFGGRAHFNGSLVNPSCAFTQDSNLKHSVMSTAVDARLKLNVSDCSSMTYYNLSIALSDASLASSSMIQQNTEQLIQLKPGLNLHHSVAQVSNPVATDAVTTTEQVDIELAAIDESIDLPVMFMDGPLTKNSSNILMSVFYP</sequence>
<evidence type="ECO:0008006" key="4">
    <source>
        <dbReference type="Google" id="ProtNLM"/>
    </source>
</evidence>
<evidence type="ECO:0000256" key="1">
    <source>
        <dbReference type="SAM" id="SignalP"/>
    </source>
</evidence>
<dbReference type="AlphaFoldDB" id="A0A8X8KEA2"/>
<protein>
    <recommendedName>
        <fullName evidence="4">Type 1 fimbrial protein</fullName>
    </recommendedName>
</protein>
<organism evidence="2 3">
    <name type="scientific">Acinetobacter guillouiae</name>
    <name type="common">Acinetobacter genomosp. 11</name>
    <dbReference type="NCBI Taxonomy" id="106649"/>
    <lineage>
        <taxon>Bacteria</taxon>
        <taxon>Pseudomonadati</taxon>
        <taxon>Pseudomonadota</taxon>
        <taxon>Gammaproteobacteria</taxon>
        <taxon>Moraxellales</taxon>
        <taxon>Moraxellaceae</taxon>
        <taxon>Acinetobacter</taxon>
    </lineage>
</organism>
<proteinExistence type="predicted"/>
<keyword evidence="1" id="KW-0732">Signal</keyword>
<comment type="caution">
    <text evidence="2">The sequence shown here is derived from an EMBL/GenBank/DDBJ whole genome shotgun (WGS) entry which is preliminary data.</text>
</comment>
<name>A0A8X8KEA2_ACIGI</name>
<reference evidence="2" key="1">
    <citation type="submission" date="2021-07" db="EMBL/GenBank/DDBJ databases">
        <authorList>
            <person name="Fernandez M."/>
            <person name="Pereira P."/>
            <person name="Torres Tejerizo G.A."/>
            <person name="Gonzalez P."/>
            <person name="Agostini E."/>
        </authorList>
    </citation>
    <scope>NUCLEOTIDE SEQUENCE</scope>
    <source>
        <strain evidence="2">SFC 500-1A</strain>
    </source>
</reference>
<evidence type="ECO:0000313" key="2">
    <source>
        <dbReference type="EMBL" id="MCF0263615.1"/>
    </source>
</evidence>
<feature type="signal peptide" evidence="1">
    <location>
        <begin position="1"/>
        <end position="21"/>
    </location>
</feature>
<feature type="chain" id="PRO_5036448889" description="Type 1 fimbrial protein" evidence="1">
    <location>
        <begin position="22"/>
        <end position="164"/>
    </location>
</feature>